<reference evidence="2" key="1">
    <citation type="submission" date="2023-03" db="EMBL/GenBank/DDBJ databases">
        <title>Massive genome expansion in bonnet fungi (Mycena s.s.) driven by repeated elements and novel gene families across ecological guilds.</title>
        <authorList>
            <consortium name="Lawrence Berkeley National Laboratory"/>
            <person name="Harder C.B."/>
            <person name="Miyauchi S."/>
            <person name="Viragh M."/>
            <person name="Kuo A."/>
            <person name="Thoen E."/>
            <person name="Andreopoulos B."/>
            <person name="Lu D."/>
            <person name="Skrede I."/>
            <person name="Drula E."/>
            <person name="Henrissat B."/>
            <person name="Morin E."/>
            <person name="Kohler A."/>
            <person name="Barry K."/>
            <person name="LaButti K."/>
            <person name="Morin E."/>
            <person name="Salamov A."/>
            <person name="Lipzen A."/>
            <person name="Mereny Z."/>
            <person name="Hegedus B."/>
            <person name="Baldrian P."/>
            <person name="Stursova M."/>
            <person name="Weitz H."/>
            <person name="Taylor A."/>
            <person name="Grigoriev I.V."/>
            <person name="Nagy L.G."/>
            <person name="Martin F."/>
            <person name="Kauserud H."/>
        </authorList>
    </citation>
    <scope>NUCLEOTIDE SEQUENCE</scope>
    <source>
        <strain evidence="2">CBHHK002</strain>
    </source>
</reference>
<feature type="transmembrane region" description="Helical" evidence="1">
    <location>
        <begin position="255"/>
        <end position="278"/>
    </location>
</feature>
<feature type="transmembrane region" description="Helical" evidence="1">
    <location>
        <begin position="329"/>
        <end position="354"/>
    </location>
</feature>
<dbReference type="EMBL" id="JARIHO010000043">
    <property type="protein sequence ID" value="KAJ7325926.1"/>
    <property type="molecule type" value="Genomic_DNA"/>
</dbReference>
<keyword evidence="1" id="KW-0472">Membrane</keyword>
<feature type="transmembrane region" description="Helical" evidence="1">
    <location>
        <begin position="298"/>
        <end position="317"/>
    </location>
</feature>
<evidence type="ECO:0000313" key="3">
    <source>
        <dbReference type="Proteomes" id="UP001218218"/>
    </source>
</evidence>
<dbReference type="AlphaFoldDB" id="A0AAD7EHM7"/>
<keyword evidence="1" id="KW-1133">Transmembrane helix</keyword>
<evidence type="ECO:0000313" key="2">
    <source>
        <dbReference type="EMBL" id="KAJ7325926.1"/>
    </source>
</evidence>
<dbReference type="Proteomes" id="UP001218218">
    <property type="component" value="Unassembled WGS sequence"/>
</dbReference>
<feature type="transmembrane region" description="Helical" evidence="1">
    <location>
        <begin position="45"/>
        <end position="63"/>
    </location>
</feature>
<feature type="transmembrane region" description="Helical" evidence="1">
    <location>
        <begin position="166"/>
        <end position="188"/>
    </location>
</feature>
<name>A0AAD7EHM7_9AGAR</name>
<sequence>MLGHVVRRGMAHLQDVSPEYVAKLEEDSQLYANSDYGMVLIDPRAVLPVLITSTVVFVILASIQYTHGQVVASLAMIESPSSNLIVKRNEPAYTDEKPLIPAPELDADVELTLINHKPITASLCGTLVHLRRVGGWFAHWRGLHISILYMILHAAFTHIFGASRLISIAGCVLLSPVHMLWTHSIIALPRTARLIHLKQCTPLVLPTLIVALAQQATCFLPSLVGSLLDLRSSPEKVWIAAQGEPLALTLMGLRILAVPFTFAVIALFVLLPAAATLTRIEAALLPADVHTIVPFDDSFAMAGLSSKALFVAAWRSFDRAARLRVLKVYAKMLFVQFAILLTGTAVMTAEVYVIGGDTKSRLTLAYTSARALLELDALEHNGLYWF</sequence>
<feature type="transmembrane region" description="Helical" evidence="1">
    <location>
        <begin position="140"/>
        <end position="160"/>
    </location>
</feature>
<keyword evidence="1" id="KW-0812">Transmembrane</keyword>
<gene>
    <name evidence="2" type="ORF">DFH08DRAFT_886439</name>
</gene>
<evidence type="ECO:0000256" key="1">
    <source>
        <dbReference type="SAM" id="Phobius"/>
    </source>
</evidence>
<accession>A0AAD7EHM7</accession>
<protein>
    <submittedName>
        <fullName evidence="2">Uncharacterized protein</fullName>
    </submittedName>
</protein>
<comment type="caution">
    <text evidence="2">The sequence shown here is derived from an EMBL/GenBank/DDBJ whole genome shotgun (WGS) entry which is preliminary data.</text>
</comment>
<organism evidence="2 3">
    <name type="scientific">Mycena albidolilacea</name>
    <dbReference type="NCBI Taxonomy" id="1033008"/>
    <lineage>
        <taxon>Eukaryota</taxon>
        <taxon>Fungi</taxon>
        <taxon>Dikarya</taxon>
        <taxon>Basidiomycota</taxon>
        <taxon>Agaricomycotina</taxon>
        <taxon>Agaricomycetes</taxon>
        <taxon>Agaricomycetidae</taxon>
        <taxon>Agaricales</taxon>
        <taxon>Marasmiineae</taxon>
        <taxon>Mycenaceae</taxon>
        <taxon>Mycena</taxon>
    </lineage>
</organism>
<keyword evidence="3" id="KW-1185">Reference proteome</keyword>
<proteinExistence type="predicted"/>